<organism evidence="10 11">
    <name type="scientific">Halopseudomonas xinjiangensis</name>
    <dbReference type="NCBI Taxonomy" id="487184"/>
    <lineage>
        <taxon>Bacteria</taxon>
        <taxon>Pseudomonadati</taxon>
        <taxon>Pseudomonadota</taxon>
        <taxon>Gammaproteobacteria</taxon>
        <taxon>Pseudomonadales</taxon>
        <taxon>Pseudomonadaceae</taxon>
        <taxon>Halopseudomonas</taxon>
    </lineage>
</organism>
<dbReference type="STRING" id="487184.SAMN05216421_1768"/>
<evidence type="ECO:0000256" key="8">
    <source>
        <dbReference type="SAM" id="SignalP"/>
    </source>
</evidence>
<evidence type="ECO:0000259" key="9">
    <source>
        <dbReference type="PROSITE" id="PS51781"/>
    </source>
</evidence>
<protein>
    <submittedName>
        <fullName evidence="10">SH3 domain protein</fullName>
    </submittedName>
</protein>
<gene>
    <name evidence="10" type="ORF">SAMN05216421_1768</name>
</gene>
<dbReference type="InterPro" id="IPR016476">
    <property type="entry name" value="SH3_dom_pro"/>
</dbReference>
<name>A0A1H1TA35_9GAMM</name>
<feature type="transmembrane region" description="Helical" evidence="7">
    <location>
        <begin position="195"/>
        <end position="213"/>
    </location>
</feature>
<evidence type="ECO:0000313" key="11">
    <source>
        <dbReference type="Proteomes" id="UP000243207"/>
    </source>
</evidence>
<evidence type="ECO:0000256" key="3">
    <source>
        <dbReference type="ARBA" id="ARBA00022729"/>
    </source>
</evidence>
<evidence type="ECO:0000256" key="2">
    <source>
        <dbReference type="ARBA" id="ARBA00022692"/>
    </source>
</evidence>
<dbReference type="Proteomes" id="UP000243207">
    <property type="component" value="Chromosome I"/>
</dbReference>
<keyword evidence="5 7" id="KW-0472">Membrane</keyword>
<sequence length="227" mass="24937">MPKSHTYSTVVLPSFSPRTAFTKAIRASVLGALFAVSVPAFAQEEQSDVRWVSDDLTTYVRSGPTDGYRIVGSLTSGDKVELIKTQGDYSQVRSESGNTVWIRSDDLQDSPGPAEALPQLKEQVAALTHELATIEETWQTRVQGMEETLEARRVLAEELEQTRQALHDELVATQSELRTAQAQLGDENKEVLMRYMVYGGGIAGAGLLAGLILPSLTRSRKRNDGWV</sequence>
<evidence type="ECO:0000256" key="5">
    <source>
        <dbReference type="ARBA" id="ARBA00023136"/>
    </source>
</evidence>
<evidence type="ECO:0000256" key="7">
    <source>
        <dbReference type="SAM" id="Phobius"/>
    </source>
</evidence>
<dbReference type="AlphaFoldDB" id="A0A1H1TA35"/>
<dbReference type="Gene3D" id="2.30.30.40">
    <property type="entry name" value="SH3 Domains"/>
    <property type="match status" value="1"/>
</dbReference>
<comment type="subcellular location">
    <subcellularLocation>
        <location evidence="1">Membrane</location>
        <topology evidence="1">Single-pass membrane protein</topology>
    </subcellularLocation>
</comment>
<dbReference type="PROSITE" id="PS51781">
    <property type="entry name" value="SH3B"/>
    <property type="match status" value="1"/>
</dbReference>
<proteinExistence type="predicted"/>
<dbReference type="EMBL" id="LT629736">
    <property type="protein sequence ID" value="SDS57097.1"/>
    <property type="molecule type" value="Genomic_DNA"/>
</dbReference>
<feature type="coiled-coil region" evidence="6">
    <location>
        <begin position="117"/>
        <end position="190"/>
    </location>
</feature>
<dbReference type="NCBIfam" id="TIGR04211">
    <property type="entry name" value="SH3_and_anchor"/>
    <property type="match status" value="1"/>
</dbReference>
<evidence type="ECO:0000256" key="6">
    <source>
        <dbReference type="SAM" id="Coils"/>
    </source>
</evidence>
<dbReference type="GO" id="GO:0016020">
    <property type="term" value="C:membrane"/>
    <property type="evidence" value="ECO:0007669"/>
    <property type="project" value="UniProtKB-SubCell"/>
</dbReference>
<feature type="domain" description="SH3b" evidence="9">
    <location>
        <begin position="47"/>
        <end position="111"/>
    </location>
</feature>
<keyword evidence="6" id="KW-0175">Coiled coil</keyword>
<keyword evidence="2 7" id="KW-0812">Transmembrane</keyword>
<dbReference type="OrthoDB" id="9790951at2"/>
<feature type="signal peptide" evidence="8">
    <location>
        <begin position="1"/>
        <end position="42"/>
    </location>
</feature>
<evidence type="ECO:0000313" key="10">
    <source>
        <dbReference type="EMBL" id="SDS57097.1"/>
    </source>
</evidence>
<keyword evidence="11" id="KW-1185">Reference proteome</keyword>
<dbReference type="Pfam" id="PF08239">
    <property type="entry name" value="SH3_3"/>
    <property type="match status" value="1"/>
</dbReference>
<reference evidence="11" key="1">
    <citation type="submission" date="2016-10" db="EMBL/GenBank/DDBJ databases">
        <authorList>
            <person name="Varghese N."/>
            <person name="Submissions S."/>
        </authorList>
    </citation>
    <scope>NUCLEOTIDE SEQUENCE [LARGE SCALE GENOMIC DNA]</scope>
    <source>
        <strain evidence="11">NRRL B-51270</strain>
    </source>
</reference>
<dbReference type="InterPro" id="IPR003646">
    <property type="entry name" value="SH3-like_bac-type"/>
</dbReference>
<keyword evidence="4 7" id="KW-1133">Transmembrane helix</keyword>
<evidence type="ECO:0000256" key="1">
    <source>
        <dbReference type="ARBA" id="ARBA00004167"/>
    </source>
</evidence>
<feature type="chain" id="PRO_5009260957" evidence="8">
    <location>
        <begin position="43"/>
        <end position="227"/>
    </location>
</feature>
<accession>A0A1H1TA35</accession>
<dbReference type="PIRSF" id="PIRSF006158">
    <property type="entry name" value="UCP006158_SH3"/>
    <property type="match status" value="1"/>
</dbReference>
<dbReference type="SMART" id="SM00287">
    <property type="entry name" value="SH3b"/>
    <property type="match status" value="1"/>
</dbReference>
<keyword evidence="3 8" id="KW-0732">Signal</keyword>
<evidence type="ECO:0000256" key="4">
    <source>
        <dbReference type="ARBA" id="ARBA00022989"/>
    </source>
</evidence>